<feature type="region of interest" description="Disordered" evidence="1">
    <location>
        <begin position="113"/>
        <end position="163"/>
    </location>
</feature>
<protein>
    <submittedName>
        <fullName evidence="2">Uncharacterized protein</fullName>
    </submittedName>
</protein>
<reference evidence="2 3" key="1">
    <citation type="submission" date="2016-08" db="EMBL/GenBank/DDBJ databases">
        <authorList>
            <person name="Seilhamer J.J."/>
        </authorList>
    </citation>
    <scope>NUCLEOTIDE SEQUENCE [LARGE SCALE GENOMIC DNA]</scope>
    <source>
        <strain evidence="2 3">P1-7</strain>
    </source>
</reference>
<proteinExistence type="predicted"/>
<dbReference type="EMBL" id="FMAF01000006">
    <property type="protein sequence ID" value="SCB30438.1"/>
    <property type="molecule type" value="Genomic_DNA"/>
</dbReference>
<feature type="region of interest" description="Disordered" evidence="1">
    <location>
        <begin position="261"/>
        <end position="290"/>
    </location>
</feature>
<organism evidence="2 3">
    <name type="scientific">Rhizobium lusitanum</name>
    <dbReference type="NCBI Taxonomy" id="293958"/>
    <lineage>
        <taxon>Bacteria</taxon>
        <taxon>Pseudomonadati</taxon>
        <taxon>Pseudomonadota</taxon>
        <taxon>Alphaproteobacteria</taxon>
        <taxon>Hyphomicrobiales</taxon>
        <taxon>Rhizobiaceae</taxon>
        <taxon>Rhizobium/Agrobacterium group</taxon>
        <taxon>Rhizobium</taxon>
    </lineage>
</organism>
<evidence type="ECO:0000313" key="3">
    <source>
        <dbReference type="Proteomes" id="UP000199205"/>
    </source>
</evidence>
<sequence>MSRWVRVQASIFDHELFAAEPFSEREAWIWIITKAAWKETSHRVGASVHKVPVGSMFVTVREMQAAWRWTSTRRVAQFLQLLTSQNMIETCSETGKTLLTICNYAKFQNVETRSETPDHIETKQKRNTKDTNIPSTDISSSLRSDAGPEPEKSAPASQTAVELPATKDEIVAISEADVAEWSEAYPGVDILQQLRSMRQWLLANSRNRKTSSGMRRFVVSWLAREQDRGGNRSMQQQAPPRQTAFQERHNAAIAAFDRKLGKPSDDEFTGSTLDLGSTDWRANGQTRSGH</sequence>
<gene>
    <name evidence="2" type="ORF">GA0061101_106109</name>
</gene>
<feature type="compositionally biased region" description="Basic and acidic residues" evidence="1">
    <location>
        <begin position="113"/>
        <end position="129"/>
    </location>
</feature>
<name>A0A1C3VRV9_9HYPH</name>
<dbReference type="RefSeq" id="WP_092574009.1">
    <property type="nucleotide sequence ID" value="NZ_FMAF01000006.1"/>
</dbReference>
<feature type="compositionally biased region" description="Polar residues" evidence="1">
    <location>
        <begin position="130"/>
        <end position="143"/>
    </location>
</feature>
<dbReference type="AlphaFoldDB" id="A0A1C3VRV9"/>
<accession>A0A1C3VRV9</accession>
<dbReference type="OrthoDB" id="7876586at2"/>
<dbReference type="Proteomes" id="UP000199205">
    <property type="component" value="Unassembled WGS sequence"/>
</dbReference>
<evidence type="ECO:0000313" key="2">
    <source>
        <dbReference type="EMBL" id="SCB30438.1"/>
    </source>
</evidence>
<evidence type="ECO:0000256" key="1">
    <source>
        <dbReference type="SAM" id="MobiDB-lite"/>
    </source>
</evidence>